<keyword evidence="3 5" id="KW-0285">Flavoprotein</keyword>
<dbReference type="RefSeq" id="WP_173571412.1">
    <property type="nucleotide sequence ID" value="NZ_WOSY01000044.1"/>
</dbReference>
<dbReference type="SUPFAM" id="SSF51905">
    <property type="entry name" value="FAD/NAD(P)-binding domain"/>
    <property type="match status" value="1"/>
</dbReference>
<evidence type="ECO:0000256" key="2">
    <source>
        <dbReference type="ARBA" id="ARBA00010790"/>
    </source>
</evidence>
<name>A0ABX0K5Z1_9PROT</name>
<dbReference type="Gene3D" id="3.50.50.60">
    <property type="entry name" value="FAD/NAD(P)-binding domain"/>
    <property type="match status" value="1"/>
</dbReference>
<evidence type="ECO:0000259" key="6">
    <source>
        <dbReference type="PROSITE" id="PS00623"/>
    </source>
</evidence>
<evidence type="ECO:0000256" key="5">
    <source>
        <dbReference type="RuleBase" id="RU003968"/>
    </source>
</evidence>
<dbReference type="PANTHER" id="PTHR11552:SF147">
    <property type="entry name" value="CHOLINE DEHYDROGENASE, MITOCHONDRIAL"/>
    <property type="match status" value="1"/>
</dbReference>
<dbReference type="PROSITE" id="PS51257">
    <property type="entry name" value="PROKAR_LIPOPROTEIN"/>
    <property type="match status" value="1"/>
</dbReference>
<evidence type="ECO:0000256" key="1">
    <source>
        <dbReference type="ARBA" id="ARBA00001974"/>
    </source>
</evidence>
<keyword evidence="4 5" id="KW-0274">FAD</keyword>
<evidence type="ECO:0000313" key="8">
    <source>
        <dbReference type="EMBL" id="NHN90261.1"/>
    </source>
</evidence>
<evidence type="ECO:0000256" key="3">
    <source>
        <dbReference type="ARBA" id="ARBA00022630"/>
    </source>
</evidence>
<dbReference type="PANTHER" id="PTHR11552">
    <property type="entry name" value="GLUCOSE-METHANOL-CHOLINE GMC OXIDOREDUCTASE"/>
    <property type="match status" value="1"/>
</dbReference>
<sequence>MSSGKTDVVIIGSGAAGCVVASYVAEHTDATVTLLEAGGTDQDPLIKIPGGFAKILQYDKHMWQYNTVPMYGTARPYRSGKVLGGSTSVNAVCYVRGQPRDYDSWQVAVRGEGRWSYADMLPHFVAQECNDTFHDAYHGIDGTLQVQLTKNINELNQICVKAFQEYGLPYNVDYNGASQIGVSPVQTNISKAKRCSAVDAYLRKHMKSGRVNVVTGATVTRVLIENGKAYGVEYLVKGKYHRLLADDVILSAGAVHSPKILMHSGVGPAEQLQKFGIDVKVDAPEVGENLQDHPIFCVRSYVRGNIGYQNISSGLGTAKAALQYLLTKDGPAAGNCIETVSHWNPDDLTADPTIQCYHVPVISEDGLIPTGKRSGVTLELVILQPDSRGWVRLANADPTSMPQINPNFIGDERDLKKAVGAVKAIREVMRQQSLAAVLEEELEPGVETQSDEAIGQWVRKVANTMWHPVGTCRMGADSRSVVDARLRVRGVSNLRVIDASIMPNIVSANTNAPTQALARNGAAMFVEDRRQ</sequence>
<reference evidence="8 9" key="1">
    <citation type="journal article" date="2020" name="Int. J. Syst. Evol. Microbiol.">
        <title>Novel acetic acid bacteria from cider fermentations: Acetobacter conturbans sp. nov. and Acetobacter fallax sp. nov.</title>
        <authorList>
            <person name="Sombolestani A.S."/>
            <person name="Cleenwerck I."/>
            <person name="Cnockaert M."/>
            <person name="Borremans W."/>
            <person name="Wieme A.D."/>
            <person name="De Vuyst L."/>
            <person name="Vandamme P."/>
        </authorList>
    </citation>
    <scope>NUCLEOTIDE SEQUENCE [LARGE SCALE GENOMIC DNA]</scope>
    <source>
        <strain evidence="8 9">LMG 1627</strain>
    </source>
</reference>
<dbReference type="InterPro" id="IPR000172">
    <property type="entry name" value="GMC_OxRdtase_N"/>
</dbReference>
<proteinExistence type="inferred from homology"/>
<dbReference type="Pfam" id="PF05199">
    <property type="entry name" value="GMC_oxred_C"/>
    <property type="match status" value="1"/>
</dbReference>
<dbReference type="EMBL" id="WOSY01000044">
    <property type="protein sequence ID" value="NHN90261.1"/>
    <property type="molecule type" value="Genomic_DNA"/>
</dbReference>
<keyword evidence="9" id="KW-1185">Reference proteome</keyword>
<dbReference type="Pfam" id="PF00732">
    <property type="entry name" value="GMC_oxred_N"/>
    <property type="match status" value="1"/>
</dbReference>
<dbReference type="InterPro" id="IPR036188">
    <property type="entry name" value="FAD/NAD-bd_sf"/>
</dbReference>
<dbReference type="PROSITE" id="PS00624">
    <property type="entry name" value="GMC_OXRED_2"/>
    <property type="match status" value="1"/>
</dbReference>
<comment type="similarity">
    <text evidence="2 5">Belongs to the GMC oxidoreductase family.</text>
</comment>
<accession>A0ABX0K5Z1</accession>
<feature type="domain" description="Glucose-methanol-choline oxidoreductase N-terminal" evidence="7">
    <location>
        <begin position="253"/>
        <end position="267"/>
    </location>
</feature>
<protein>
    <submittedName>
        <fullName evidence="8">Glucose-methanol-choline oxidoreductase</fullName>
    </submittedName>
</protein>
<evidence type="ECO:0000313" key="9">
    <source>
        <dbReference type="Proteomes" id="UP000631653"/>
    </source>
</evidence>
<dbReference type="PIRSF" id="PIRSF000137">
    <property type="entry name" value="Alcohol_oxidase"/>
    <property type="match status" value="1"/>
</dbReference>
<comment type="caution">
    <text evidence="8">The sequence shown here is derived from an EMBL/GenBank/DDBJ whole genome shotgun (WGS) entry which is preliminary data.</text>
</comment>
<organism evidence="8 9">
    <name type="scientific">Acetobacter conturbans</name>
    <dbReference type="NCBI Taxonomy" id="1737472"/>
    <lineage>
        <taxon>Bacteria</taxon>
        <taxon>Pseudomonadati</taxon>
        <taxon>Pseudomonadota</taxon>
        <taxon>Alphaproteobacteria</taxon>
        <taxon>Acetobacterales</taxon>
        <taxon>Acetobacteraceae</taxon>
        <taxon>Acetobacter</taxon>
    </lineage>
</organism>
<dbReference type="Gene3D" id="3.30.560.10">
    <property type="entry name" value="Glucose Oxidase, domain 3"/>
    <property type="match status" value="1"/>
</dbReference>
<comment type="cofactor">
    <cofactor evidence="1">
        <name>FAD</name>
        <dbReference type="ChEBI" id="CHEBI:57692"/>
    </cofactor>
</comment>
<evidence type="ECO:0000259" key="7">
    <source>
        <dbReference type="PROSITE" id="PS00624"/>
    </source>
</evidence>
<dbReference type="InterPro" id="IPR012132">
    <property type="entry name" value="GMC_OxRdtase"/>
</dbReference>
<feature type="domain" description="Glucose-methanol-choline oxidoreductase N-terminal" evidence="6">
    <location>
        <begin position="80"/>
        <end position="103"/>
    </location>
</feature>
<dbReference type="PROSITE" id="PS00623">
    <property type="entry name" value="GMC_OXRED_1"/>
    <property type="match status" value="1"/>
</dbReference>
<dbReference type="InterPro" id="IPR007867">
    <property type="entry name" value="GMC_OxRtase_C"/>
</dbReference>
<gene>
    <name evidence="8" type="ORF">GOB81_16895</name>
</gene>
<dbReference type="Proteomes" id="UP000631653">
    <property type="component" value="Unassembled WGS sequence"/>
</dbReference>
<dbReference type="SUPFAM" id="SSF54373">
    <property type="entry name" value="FAD-linked reductases, C-terminal domain"/>
    <property type="match status" value="1"/>
</dbReference>
<evidence type="ECO:0000256" key="4">
    <source>
        <dbReference type="ARBA" id="ARBA00022827"/>
    </source>
</evidence>